<dbReference type="InterPro" id="IPR030934">
    <property type="entry name" value="Intein_C"/>
</dbReference>
<comment type="caution">
    <text evidence="2">The sequence shown here is derived from an EMBL/GenBank/DDBJ whole genome shotgun (WGS) entry which is preliminary data.</text>
</comment>
<feature type="chain" id="PRO_5047189706" description="Hint domain-containing protein" evidence="1">
    <location>
        <begin position="25"/>
        <end position="246"/>
    </location>
</feature>
<evidence type="ECO:0000313" key="3">
    <source>
        <dbReference type="Proteomes" id="UP001515641"/>
    </source>
</evidence>
<name>A0ABX0KYI5_9NEIS</name>
<dbReference type="InterPro" id="IPR036844">
    <property type="entry name" value="Hint_dom_sf"/>
</dbReference>
<dbReference type="RefSeq" id="WP_166451065.1">
    <property type="nucleotide sequence ID" value="NZ_JAAOMA010000004.1"/>
</dbReference>
<proteinExistence type="predicted"/>
<protein>
    <recommendedName>
        <fullName evidence="4">Hint domain-containing protein</fullName>
    </recommendedName>
</protein>
<dbReference type="CDD" id="cd00081">
    <property type="entry name" value="Hint"/>
    <property type="match status" value="1"/>
</dbReference>
<reference evidence="2 3" key="1">
    <citation type="submission" date="2020-03" db="EMBL/GenBank/DDBJ databases">
        <title>Draft genome sequence of environmentally isolated cultures.</title>
        <authorList>
            <person name="Wilson H.S."/>
            <person name="De Leon M.E."/>
        </authorList>
    </citation>
    <scope>NUCLEOTIDE SEQUENCE [LARGE SCALE GENOMIC DNA]</scope>
    <source>
        <strain evidence="2 3">HSC-31F16</strain>
    </source>
</reference>
<dbReference type="SUPFAM" id="SSF51294">
    <property type="entry name" value="Hedgehog/intein (Hint) domain"/>
    <property type="match status" value="1"/>
</dbReference>
<evidence type="ECO:0008006" key="4">
    <source>
        <dbReference type="Google" id="ProtNLM"/>
    </source>
</evidence>
<dbReference type="Proteomes" id="UP001515641">
    <property type="component" value="Unassembled WGS sequence"/>
</dbReference>
<dbReference type="PROSITE" id="PS50818">
    <property type="entry name" value="INTEIN_C_TER"/>
    <property type="match status" value="1"/>
</dbReference>
<dbReference type="EMBL" id="JAAOMA010000004">
    <property type="protein sequence ID" value="NHR04555.1"/>
    <property type="molecule type" value="Genomic_DNA"/>
</dbReference>
<feature type="signal peptide" evidence="1">
    <location>
        <begin position="1"/>
        <end position="24"/>
    </location>
</feature>
<dbReference type="PROSITE" id="PS51257">
    <property type="entry name" value="PROKAR_LIPOPROTEIN"/>
    <property type="match status" value="1"/>
</dbReference>
<dbReference type="NCBIfam" id="TIGR01445">
    <property type="entry name" value="intein_Nterm"/>
    <property type="match status" value="1"/>
</dbReference>
<organism evidence="2 3">
    <name type="scientific">Chromobacterium fluminis</name>
    <dbReference type="NCBI Taxonomy" id="3044269"/>
    <lineage>
        <taxon>Bacteria</taxon>
        <taxon>Pseudomonadati</taxon>
        <taxon>Pseudomonadota</taxon>
        <taxon>Betaproteobacteria</taxon>
        <taxon>Neisseriales</taxon>
        <taxon>Chromobacteriaceae</taxon>
        <taxon>Chromobacterium</taxon>
    </lineage>
</organism>
<dbReference type="InterPro" id="IPR006141">
    <property type="entry name" value="Intein_N"/>
</dbReference>
<accession>A0ABX0KYI5</accession>
<evidence type="ECO:0000313" key="2">
    <source>
        <dbReference type="EMBL" id="NHR04555.1"/>
    </source>
</evidence>
<gene>
    <name evidence="2" type="ORF">HA052_05030</name>
</gene>
<dbReference type="Gene3D" id="2.170.16.10">
    <property type="entry name" value="Hedgehog/Intein (Hint) domain"/>
    <property type="match status" value="1"/>
</dbReference>
<keyword evidence="3" id="KW-1185">Reference proteome</keyword>
<evidence type="ECO:0000256" key="1">
    <source>
        <dbReference type="SAM" id="SignalP"/>
    </source>
</evidence>
<keyword evidence="1" id="KW-0732">Signal</keyword>
<sequence length="246" mass="26480">MKLKKITLATATLGSALMTLPAFAGCAGLVVGTYTQKSWNYYATYLCISNANYDAQSNNGFSNGAACPANSFPVLISSGSTSSSYPSHCCFAYGTPIWLPDGSKVSIETIIAGDLVCVYNLKTGEVESAQVLNSIKKSRQLYRLVFDNGSESLLLTDDHPLWNGHTWCAINPKNAASSYDSYQLQLTKLHVGSRLLTASGSHRIVTAIEFLHAAPAADVYTLQVNHSDHNYLVSELGLIAHNSCKT</sequence>